<sequence>GEVLLAEQFLSAGFFGIQVGNKINIAYDALEKNHITQLLEIKYFGKDHLLKKFTPEEDIEFNELLNKYLEDGINEYIESPYGHIGKRNIITQLEPFDGLIFDKSADIARENCNVITPKFGSLINDTCIIKYGASK</sequence>
<gene>
    <name evidence="1" type="ORF">S01H4_30064</name>
</gene>
<name>X1CLQ3_9ZZZZ</name>
<proteinExistence type="predicted"/>
<feature type="non-terminal residue" evidence="1">
    <location>
        <position position="1"/>
    </location>
</feature>
<dbReference type="EMBL" id="BART01015488">
    <property type="protein sequence ID" value="GAG85146.1"/>
    <property type="molecule type" value="Genomic_DNA"/>
</dbReference>
<dbReference type="AlphaFoldDB" id="X1CLQ3"/>
<reference evidence="1" key="1">
    <citation type="journal article" date="2014" name="Front. Microbiol.">
        <title>High frequency of phylogenetically diverse reductive dehalogenase-homologous genes in deep subseafloor sedimentary metagenomes.</title>
        <authorList>
            <person name="Kawai M."/>
            <person name="Futagami T."/>
            <person name="Toyoda A."/>
            <person name="Takaki Y."/>
            <person name="Nishi S."/>
            <person name="Hori S."/>
            <person name="Arai W."/>
            <person name="Tsubouchi T."/>
            <person name="Morono Y."/>
            <person name="Uchiyama I."/>
            <person name="Ito T."/>
            <person name="Fujiyama A."/>
            <person name="Inagaki F."/>
            <person name="Takami H."/>
        </authorList>
    </citation>
    <scope>NUCLEOTIDE SEQUENCE</scope>
    <source>
        <strain evidence="1">Expedition CK06-06</strain>
    </source>
</reference>
<comment type="caution">
    <text evidence="1">The sequence shown here is derived from an EMBL/GenBank/DDBJ whole genome shotgun (WGS) entry which is preliminary data.</text>
</comment>
<protein>
    <submittedName>
        <fullName evidence="1">Uncharacterized protein</fullName>
    </submittedName>
</protein>
<accession>X1CLQ3</accession>
<organism evidence="1">
    <name type="scientific">marine sediment metagenome</name>
    <dbReference type="NCBI Taxonomy" id="412755"/>
    <lineage>
        <taxon>unclassified sequences</taxon>
        <taxon>metagenomes</taxon>
        <taxon>ecological metagenomes</taxon>
    </lineage>
</organism>
<evidence type="ECO:0000313" key="1">
    <source>
        <dbReference type="EMBL" id="GAG85146.1"/>
    </source>
</evidence>